<dbReference type="GO" id="GO:0003700">
    <property type="term" value="F:DNA-binding transcription factor activity"/>
    <property type="evidence" value="ECO:0007669"/>
    <property type="project" value="InterPro"/>
</dbReference>
<dbReference type="PANTHER" id="PTHR33164">
    <property type="entry name" value="TRANSCRIPTIONAL REGULATOR, MARR FAMILY"/>
    <property type="match status" value="1"/>
</dbReference>
<dbReference type="PROSITE" id="PS50995">
    <property type="entry name" value="HTH_MARR_2"/>
    <property type="match status" value="1"/>
</dbReference>
<dbReference type="PRINTS" id="PR00598">
    <property type="entry name" value="HTHMARR"/>
</dbReference>
<dbReference type="InterPro" id="IPR000835">
    <property type="entry name" value="HTH_MarR-typ"/>
</dbReference>
<feature type="domain" description="HTH marR-type" evidence="1">
    <location>
        <begin position="5"/>
        <end position="141"/>
    </location>
</feature>
<dbReference type="KEGG" id="amd:AMED_9178"/>
<dbReference type="PATRIC" id="fig|749927.5.peg.9525"/>
<protein>
    <submittedName>
        <fullName evidence="2">MarR family transcriptional regulator</fullName>
    </submittedName>
</protein>
<evidence type="ECO:0000313" key="2">
    <source>
        <dbReference type="EMBL" id="ADJ50867.1"/>
    </source>
</evidence>
<dbReference type="SMART" id="SM00347">
    <property type="entry name" value="HTH_MARR"/>
    <property type="match status" value="1"/>
</dbReference>
<organism evidence="2 3">
    <name type="scientific">Amycolatopsis mediterranei (strain U-32)</name>
    <dbReference type="NCBI Taxonomy" id="749927"/>
    <lineage>
        <taxon>Bacteria</taxon>
        <taxon>Bacillati</taxon>
        <taxon>Actinomycetota</taxon>
        <taxon>Actinomycetes</taxon>
        <taxon>Pseudonocardiales</taxon>
        <taxon>Pseudonocardiaceae</taxon>
        <taxon>Amycolatopsis</taxon>
    </lineage>
</organism>
<dbReference type="GO" id="GO:0006950">
    <property type="term" value="P:response to stress"/>
    <property type="evidence" value="ECO:0007669"/>
    <property type="project" value="TreeGrafter"/>
</dbReference>
<dbReference type="GeneID" id="92876775"/>
<gene>
    <name evidence="2" type="primary">marR</name>
    <name evidence="2" type="ordered locus">AMED_9178</name>
</gene>
<dbReference type="eggNOG" id="COG1846">
    <property type="taxonomic scope" value="Bacteria"/>
</dbReference>
<dbReference type="InterPro" id="IPR036390">
    <property type="entry name" value="WH_DNA-bd_sf"/>
</dbReference>
<dbReference type="Pfam" id="PF01047">
    <property type="entry name" value="MarR"/>
    <property type="match status" value="1"/>
</dbReference>
<name>A0A0H3DKW8_AMYMU</name>
<dbReference type="RefSeq" id="WP_013230886.1">
    <property type="nucleotide sequence ID" value="NC_014318.1"/>
</dbReference>
<dbReference type="InterPro" id="IPR036388">
    <property type="entry name" value="WH-like_DNA-bd_sf"/>
</dbReference>
<evidence type="ECO:0000259" key="1">
    <source>
        <dbReference type="PROSITE" id="PS50995"/>
    </source>
</evidence>
<proteinExistence type="predicted"/>
<dbReference type="Proteomes" id="UP000000328">
    <property type="component" value="Chromosome"/>
</dbReference>
<dbReference type="AlphaFoldDB" id="A0A0H3DKW8"/>
<reference evidence="2 3" key="1">
    <citation type="journal article" date="2010" name="Cell Res.">
        <title>Complete genome sequence of the rifamycin SV-producing Amycolatopsis mediterranei U32 revealed its genetic characteristics in phylogeny and metabolism.</title>
        <authorList>
            <person name="Zhao W."/>
            <person name="Zhong Y."/>
            <person name="Yuan H."/>
            <person name="Wang J."/>
            <person name="Zheng H."/>
            <person name="Wang Y."/>
            <person name="Cen X."/>
            <person name="Xu F."/>
            <person name="Bai J."/>
            <person name="Han X."/>
            <person name="Lu G."/>
            <person name="Zhu Y."/>
            <person name="Shao Z."/>
            <person name="Yan H."/>
            <person name="Li C."/>
            <person name="Peng N."/>
            <person name="Zhang Z."/>
            <person name="Zhang Y."/>
            <person name="Lin W."/>
            <person name="Fan Y."/>
            <person name="Qin Z."/>
            <person name="Hu Y."/>
            <person name="Zhu B."/>
            <person name="Wang S."/>
            <person name="Ding X."/>
            <person name="Zhao G.P."/>
        </authorList>
    </citation>
    <scope>NUCLEOTIDE SEQUENCE [LARGE SCALE GENOMIC DNA]</scope>
    <source>
        <strain evidence="3">U-32</strain>
    </source>
</reference>
<dbReference type="SUPFAM" id="SSF46785">
    <property type="entry name" value="Winged helix' DNA-binding domain"/>
    <property type="match status" value="1"/>
</dbReference>
<dbReference type="HOGENOM" id="CLU_083287_1_1_11"/>
<accession>A0A0H3DKW8</accession>
<dbReference type="Gene3D" id="1.10.10.10">
    <property type="entry name" value="Winged helix-like DNA-binding domain superfamily/Winged helix DNA-binding domain"/>
    <property type="match status" value="1"/>
</dbReference>
<dbReference type="OrthoDB" id="162531at2"/>
<dbReference type="InterPro" id="IPR039422">
    <property type="entry name" value="MarR/SlyA-like"/>
</dbReference>
<dbReference type="PANTHER" id="PTHR33164:SF106">
    <property type="entry name" value="TRANSCRIPTIONAL REGULATORY PROTEIN"/>
    <property type="match status" value="1"/>
</dbReference>
<evidence type="ECO:0000313" key="3">
    <source>
        <dbReference type="Proteomes" id="UP000000328"/>
    </source>
</evidence>
<sequence>MSSERTKLVEEVLLKSREMSTATVMFHTAIAETRGLSAVESKVLDYLARFGPQTPKDLAQLSGLAPASVTAMIDRLERKGIVNRERHPDDRRKVLIALDQAAIASGLHLWDHLVKGMYELCDRYTDDELRTIIGFAQAATALTHESTAKLTASGSEATNE</sequence>
<dbReference type="EMBL" id="CP002000">
    <property type="protein sequence ID" value="ADJ50867.1"/>
    <property type="molecule type" value="Genomic_DNA"/>
</dbReference>